<dbReference type="InterPro" id="IPR010982">
    <property type="entry name" value="Lambda_DNA-bd_dom_sf"/>
</dbReference>
<comment type="caution">
    <text evidence="3">The sequence shown here is derived from an EMBL/GenBank/DDBJ whole genome shotgun (WGS) entry which is preliminary data.</text>
</comment>
<evidence type="ECO:0000313" key="3">
    <source>
        <dbReference type="EMBL" id="OIR21693.1"/>
    </source>
</evidence>
<dbReference type="Proteomes" id="UP000183615">
    <property type="component" value="Unassembled WGS sequence"/>
</dbReference>
<dbReference type="SMART" id="SM00530">
    <property type="entry name" value="HTH_XRE"/>
    <property type="match status" value="1"/>
</dbReference>
<gene>
    <name evidence="3" type="ORF">BET99_05890</name>
</gene>
<feature type="domain" description="HTH cro/C1-type" evidence="2">
    <location>
        <begin position="78"/>
        <end position="132"/>
    </location>
</feature>
<dbReference type="GO" id="GO:0003677">
    <property type="term" value="F:DNA binding"/>
    <property type="evidence" value="ECO:0007669"/>
    <property type="project" value="InterPro"/>
</dbReference>
<organism evidence="3 4">
    <name type="scientific">Marine Group III euryarchaeote CG-Epi2</name>
    <dbReference type="NCBI Taxonomy" id="1888996"/>
    <lineage>
        <taxon>Archaea</taxon>
        <taxon>Methanobacteriati</taxon>
        <taxon>Thermoplasmatota</taxon>
        <taxon>Thermoplasmata</taxon>
        <taxon>Candidatus Thermoprofundales</taxon>
    </lineage>
</organism>
<dbReference type="InterPro" id="IPR058562">
    <property type="entry name" value="MJ0586_N"/>
</dbReference>
<accession>A0A1J5TYS8</accession>
<sequence length="161" mass="17782">MICEMCGAESEAIEPRKISGSVLQLCSNCAGLGKEPTYRESIGHRAFVAQTLEKRQQKTRYKEMESDDVLIGNLGSVVRKAREKMNLDHATLASKISEKKSILTSVEAGNMSPNEKLTKKLENFLKIKLTEKVEAVEISSSKSSGESLTMGDLIKQAMEKE</sequence>
<evidence type="ECO:0000313" key="4">
    <source>
        <dbReference type="Proteomes" id="UP000183615"/>
    </source>
</evidence>
<dbReference type="AlphaFoldDB" id="A0A1J5TYS8"/>
<dbReference type="Pfam" id="PF01381">
    <property type="entry name" value="HTH_3"/>
    <property type="match status" value="1"/>
</dbReference>
<dbReference type="EMBL" id="MIYZ01000037">
    <property type="protein sequence ID" value="OIR21693.1"/>
    <property type="molecule type" value="Genomic_DNA"/>
</dbReference>
<evidence type="ECO:0000259" key="2">
    <source>
        <dbReference type="PROSITE" id="PS50943"/>
    </source>
</evidence>
<dbReference type="PROSITE" id="PS50943">
    <property type="entry name" value="HTH_CROC1"/>
    <property type="match status" value="1"/>
</dbReference>
<feature type="region of interest" description="Disordered" evidence="1">
    <location>
        <begin position="140"/>
        <end position="161"/>
    </location>
</feature>
<evidence type="ECO:0000256" key="1">
    <source>
        <dbReference type="SAM" id="MobiDB-lite"/>
    </source>
</evidence>
<dbReference type="Gene3D" id="1.10.260.40">
    <property type="entry name" value="lambda repressor-like DNA-binding domains"/>
    <property type="match status" value="1"/>
</dbReference>
<reference evidence="3 4" key="1">
    <citation type="submission" date="2016-08" db="EMBL/GenBank/DDBJ databases">
        <title>New Insights into Marine Group III Euryarchaeota, from dark to light.</title>
        <authorList>
            <person name="Haro-Moreno J.M."/>
            <person name="Rodriguez-Valera F."/>
            <person name="Lopez-Garcia P."/>
            <person name="Moreira D."/>
            <person name="Martin-Cuadrado A.B."/>
        </authorList>
    </citation>
    <scope>NUCLEOTIDE SEQUENCE [LARGE SCALE GENOMIC DNA]</scope>
    <source>
        <strain evidence="3">CG-Epi2</strain>
    </source>
</reference>
<dbReference type="InterPro" id="IPR001387">
    <property type="entry name" value="Cro/C1-type_HTH"/>
</dbReference>
<protein>
    <submittedName>
        <fullName evidence="3">TIGR00270 family protein</fullName>
    </submittedName>
</protein>
<proteinExistence type="predicted"/>
<dbReference type="InterPro" id="IPR004451">
    <property type="entry name" value="MJ0586"/>
</dbReference>
<dbReference type="NCBIfam" id="TIGR00270">
    <property type="entry name" value="multiprotein bridging factor aMBF1"/>
    <property type="match status" value="1"/>
</dbReference>
<name>A0A1J5TYS8_9ARCH</name>
<dbReference type="CDD" id="cd00093">
    <property type="entry name" value="HTH_XRE"/>
    <property type="match status" value="1"/>
</dbReference>
<dbReference type="Pfam" id="PF26602">
    <property type="entry name" value="HVO_2718_N"/>
    <property type="match status" value="1"/>
</dbReference>
<dbReference type="SUPFAM" id="SSF47413">
    <property type="entry name" value="lambda repressor-like DNA-binding domains"/>
    <property type="match status" value="1"/>
</dbReference>